<sequence>MGRSVMDIASILADENTGDSRFPQDETSERVLCGGCLIAPVNDACLEVFDMFDTIIRIARKGVTPHAVRALDIKTNTGIWPINFVESNRESIVTGIDTHHMHPQTYQSNLVFHTVDRLEGPWQLKGQEFDLVHYRLLFDTPINLAMLYKNSFGVLQSGGVLELEVLDWELSSDDNTIPRNSYLAQWVDKIKRSRQHSDVKETKAQLERNGFIDVQVERINLPINPGKMDHDENDISAWFHSGLCALLEASRSTQTPPEWVIPKDGDLAAKVKEEIRRVSIHAYMKLSMATLRKRWLRSPDSSGTNINSETDYGDSSLANTDYIGFCHSRDFPLMPRYGSGPSPDLPPSSDSSTVDYEEDSGIEYGDESETMSIPEDMFDTVLKHGREYMKCAGESYRSPTDEKDDKRLNLQSEVFHHVLGSQHFMEVSHSRKGEQARVLDIGTGTGKWAIGYAEQYPHHVFVTGVDIRVIRSGLVPPNCDFVVDDCEKEWTWKDQFDYIRISGTAGCIKDVQALVKQAFENLQPGGILQMVDFDLRLKCDDGNPSRDNPAFEFFERHAVAATELERPIDVVLQYREMMQDAGFHLLRNDVVKTFITKDPEGMFTDRLYGISYGVSHHVVGQKPNPETKGGPCPAAEEAEHGTQAPEERPEMLANVATARKRKADGDVDTRQKRIWLCAPPPRRRRPLDSGQSEVSAKARLSDLDSAAQPITEDAVNDISPSRALASPCDVMHSAAATEAGHSKPGAMGGLPSLLLAECGPPNILDGSLPGQSPHTQASRAPLMTASSHPALDSYGHCLAVREDAFRSSEWHINSYRRSDGDSHPALVTLSSSLATLQLYDSSAPRTMDRYPCVNRYKHGVDCPGWVNVHAARCEDCVVVIPRCASTDQRKLSVTVTPVTGTAPRDRSSGDRQRRSSRSASSNCRLQGIECSPSFQNRIRIVRSAPNAHWLCFMAAKWQWPSEPGDTAESCDAKASESIEALRAARTKCTVEASPNFVCPESQSKWHDLTAPYQALLARTKSVGQFAYCSSISTHTQEKGRAALWDAWECVRSALDYLSSLLPASREGILPLVTAAQCLMDFFLKHVPRLGTFGRNCLGHLATYRMTMEVDPMARDCWEKASESWYNEAKEPLLEPERPYQA</sequence>
<evidence type="ECO:0000256" key="2">
    <source>
        <dbReference type="SAM" id="MobiDB-lite"/>
    </source>
</evidence>
<dbReference type="SUPFAM" id="SSF53335">
    <property type="entry name" value="S-adenosyl-L-methionine-dependent methyltransferases"/>
    <property type="match status" value="2"/>
</dbReference>
<feature type="compositionally biased region" description="Low complexity" evidence="2">
    <location>
        <begin position="338"/>
        <end position="352"/>
    </location>
</feature>
<dbReference type="GO" id="GO:0008168">
    <property type="term" value="F:methyltransferase activity"/>
    <property type="evidence" value="ECO:0007669"/>
    <property type="project" value="UniProtKB-KW"/>
</dbReference>
<keyword evidence="3" id="KW-0489">Methyltransferase</keyword>
<comment type="caution">
    <text evidence="3">The sequence shown here is derived from an EMBL/GenBank/DDBJ whole genome shotgun (WGS) entry which is preliminary data.</text>
</comment>
<dbReference type="AlphaFoldDB" id="A0A066XBW0"/>
<feature type="region of interest" description="Disordered" evidence="2">
    <location>
        <begin position="894"/>
        <end position="920"/>
    </location>
</feature>
<dbReference type="GO" id="GO:0032259">
    <property type="term" value="P:methylation"/>
    <property type="evidence" value="ECO:0007669"/>
    <property type="project" value="UniProtKB-KW"/>
</dbReference>
<comment type="similarity">
    <text evidence="1">Belongs to the methyltransferase superfamily. LaeA methyltransferase family.</text>
</comment>
<organism evidence="3 4">
    <name type="scientific">Colletotrichum sublineola</name>
    <name type="common">Sorghum anthracnose fungus</name>
    <dbReference type="NCBI Taxonomy" id="1173701"/>
    <lineage>
        <taxon>Eukaryota</taxon>
        <taxon>Fungi</taxon>
        <taxon>Dikarya</taxon>
        <taxon>Ascomycota</taxon>
        <taxon>Pezizomycotina</taxon>
        <taxon>Sordariomycetes</taxon>
        <taxon>Hypocreomycetidae</taxon>
        <taxon>Glomerellales</taxon>
        <taxon>Glomerellaceae</taxon>
        <taxon>Colletotrichum</taxon>
        <taxon>Colletotrichum graminicola species complex</taxon>
    </lineage>
</organism>
<keyword evidence="4" id="KW-1185">Reference proteome</keyword>
<reference evidence="4" key="1">
    <citation type="journal article" date="2014" name="Genome Announc.">
        <title>Draft genome sequence of Colletotrichum sublineola, a destructive pathogen of cultivated sorghum.</title>
        <authorList>
            <person name="Baroncelli R."/>
            <person name="Sanz-Martin J.M."/>
            <person name="Rech G.E."/>
            <person name="Sukno S.A."/>
            <person name="Thon M.R."/>
        </authorList>
    </citation>
    <scope>NUCLEOTIDE SEQUENCE [LARGE SCALE GENOMIC DNA]</scope>
    <source>
        <strain evidence="4">TX430BB</strain>
    </source>
</reference>
<dbReference type="PANTHER" id="PTHR43591:SF24">
    <property type="entry name" value="2-METHOXY-6-POLYPRENYL-1,4-BENZOQUINOL METHYLASE, MITOCHONDRIAL"/>
    <property type="match status" value="1"/>
</dbReference>
<feature type="region of interest" description="Disordered" evidence="2">
    <location>
        <begin position="336"/>
        <end position="357"/>
    </location>
</feature>
<feature type="compositionally biased region" description="Basic and acidic residues" evidence="2">
    <location>
        <begin position="903"/>
        <end position="913"/>
    </location>
</feature>
<proteinExistence type="inferred from homology"/>
<protein>
    <submittedName>
        <fullName evidence="3">Putative methyltransferase domain-containing protein</fullName>
    </submittedName>
</protein>
<gene>
    <name evidence="3" type="ORF">CSUB01_09939</name>
</gene>
<dbReference type="InterPro" id="IPR029063">
    <property type="entry name" value="SAM-dependent_MTases_sf"/>
</dbReference>
<feature type="region of interest" description="Disordered" evidence="2">
    <location>
        <begin position="619"/>
        <end position="648"/>
    </location>
</feature>
<dbReference type="CDD" id="cd02440">
    <property type="entry name" value="AdoMet_MTases"/>
    <property type="match status" value="1"/>
</dbReference>
<keyword evidence="3" id="KW-0808">Transferase</keyword>
<dbReference type="Proteomes" id="UP000027238">
    <property type="component" value="Unassembled WGS sequence"/>
</dbReference>
<dbReference type="PANTHER" id="PTHR43591">
    <property type="entry name" value="METHYLTRANSFERASE"/>
    <property type="match status" value="1"/>
</dbReference>
<name>A0A066XBW0_COLSU</name>
<dbReference type="Gene3D" id="3.40.50.150">
    <property type="entry name" value="Vaccinia Virus protein VP39"/>
    <property type="match status" value="2"/>
</dbReference>
<dbReference type="EMBL" id="JMSE01001257">
    <property type="protein sequence ID" value="KDN63206.1"/>
    <property type="molecule type" value="Genomic_DNA"/>
</dbReference>
<feature type="compositionally biased region" description="Basic and acidic residues" evidence="2">
    <location>
        <begin position="637"/>
        <end position="648"/>
    </location>
</feature>
<accession>A0A066XBW0</accession>
<evidence type="ECO:0000256" key="1">
    <source>
        <dbReference type="ARBA" id="ARBA00038158"/>
    </source>
</evidence>
<dbReference type="OrthoDB" id="2013972at2759"/>
<evidence type="ECO:0000313" key="3">
    <source>
        <dbReference type="EMBL" id="KDN63206.1"/>
    </source>
</evidence>
<dbReference type="Pfam" id="PF13489">
    <property type="entry name" value="Methyltransf_23"/>
    <property type="match status" value="1"/>
</dbReference>
<dbReference type="HOGENOM" id="CLU_277711_0_0_1"/>
<evidence type="ECO:0000313" key="4">
    <source>
        <dbReference type="Proteomes" id="UP000027238"/>
    </source>
</evidence>